<protein>
    <recommendedName>
        <fullName evidence="3">GEVED domain-containing protein</fullName>
    </recommendedName>
</protein>
<comment type="caution">
    <text evidence="4">The sequence shown here is derived from an EMBL/GenBank/DDBJ whole genome shotgun (WGS) entry which is preliminary data.</text>
</comment>
<dbReference type="Pfam" id="PF20009">
    <property type="entry name" value="GEVED"/>
    <property type="match status" value="1"/>
</dbReference>
<evidence type="ECO:0000256" key="1">
    <source>
        <dbReference type="SAM" id="MobiDB-lite"/>
    </source>
</evidence>
<dbReference type="AlphaFoldDB" id="A0A819R202"/>
<evidence type="ECO:0000313" key="5">
    <source>
        <dbReference type="Proteomes" id="UP000663844"/>
    </source>
</evidence>
<evidence type="ECO:0000259" key="3">
    <source>
        <dbReference type="Pfam" id="PF20009"/>
    </source>
</evidence>
<proteinExistence type="predicted"/>
<keyword evidence="2" id="KW-1133">Transmembrane helix</keyword>
<dbReference type="Proteomes" id="UP000663844">
    <property type="component" value="Unassembled WGS sequence"/>
</dbReference>
<reference evidence="4" key="1">
    <citation type="submission" date="2021-02" db="EMBL/GenBank/DDBJ databases">
        <authorList>
            <person name="Nowell W R."/>
        </authorList>
    </citation>
    <scope>NUCLEOTIDE SEQUENCE</scope>
</reference>
<evidence type="ECO:0000313" key="4">
    <source>
        <dbReference type="EMBL" id="CAF4038479.1"/>
    </source>
</evidence>
<dbReference type="EMBL" id="CAJOAZ010003991">
    <property type="protein sequence ID" value="CAF4038479.1"/>
    <property type="molecule type" value="Genomic_DNA"/>
</dbReference>
<feature type="region of interest" description="Disordered" evidence="1">
    <location>
        <begin position="115"/>
        <end position="139"/>
    </location>
</feature>
<organism evidence="4 5">
    <name type="scientific">Adineta steineri</name>
    <dbReference type="NCBI Taxonomy" id="433720"/>
    <lineage>
        <taxon>Eukaryota</taxon>
        <taxon>Metazoa</taxon>
        <taxon>Spiralia</taxon>
        <taxon>Gnathifera</taxon>
        <taxon>Rotifera</taxon>
        <taxon>Eurotatoria</taxon>
        <taxon>Bdelloidea</taxon>
        <taxon>Adinetida</taxon>
        <taxon>Adinetidae</taxon>
        <taxon>Adineta</taxon>
    </lineage>
</organism>
<feature type="domain" description="GEVED" evidence="3">
    <location>
        <begin position="370"/>
        <end position="454"/>
    </location>
</feature>
<name>A0A819R202_9BILA</name>
<keyword evidence="2" id="KW-0472">Membrane</keyword>
<dbReference type="InterPro" id="IPR045474">
    <property type="entry name" value="GEVED"/>
</dbReference>
<feature type="transmembrane region" description="Helical" evidence="2">
    <location>
        <begin position="42"/>
        <end position="64"/>
    </location>
</feature>
<gene>
    <name evidence="4" type="ORF">OXD698_LOCUS31765</name>
</gene>
<accession>A0A819R202</accession>
<sequence length="1080" mass="121641">YFKNSSTGPMEGRNEYEPVLKDDEQAASVGLTRRKNTLAAKYLRLVVGILVVVLLSGMIAIGIAKFVHGREKSHDTMGMKREIEQVMDTTIFITSDIFDDENARSTININGKDEEKEKTFTTTPTPTPKNRMRKKKKTTAAVPIVPKQVRVLASNRRAPSYVPVQKARCALCLNKIALVQVDGDYGTNIYDDIRTYTNGQSHQSSTVKLYEETTHNLRVQLDCGGDSTDSPCSDSLTVQMWVDYNDNRFDDSESHTLHRSWPNNGESTGTYDLQIYVPTIDVITTTPYIYMAPICSLPSPRIILVIMAGEVGTEIRDDKVYTALNTYANQHHMAVTLYENTIYLLRIQLDCPTQLRTELTETGCNLAQEVNVWVDWNDDGNFDASEIGAPHLWPVTSYLPQGVYDIQLNIPLIDERYIANRSHRMRIVVTPDENYRRTCGNYQQYSERREYDVNIISRSSYLPAPDAIHPYVAPENITCTPQVGKIIFAIMPGEHRTQIRDDFSTRALLGNDEHDQHFSVILREGNTYLFRLQFECDDRLNRGYSDKNCNLPHDTNVWIDLNDDGEFGEGERATPYLWPLTSYLPQGVYDLQVRVPLIDGRQIKSGPHHMQLVISLNQHYRRKCAYPNYYEVRNYTVTIVSNTIKSVDVGGPYLQLSDAVCAQTNAHIVLVIMAGVDGTQIRDDTRNNTRISEYQNRHHMAVSVYENTNYRIRIQLDCNPASSRGPLNNYCNLAQDVDVLIDLNDDGHYDQSESFIPHRWPLRSSIPLGLYDHELAIPASTDSYRRTVRVQSQLCQDMDQYAQCSVSSACGCFHMANADNTGICGFLWPSCSQLKPCNTSNNTCDPLNTICVQHPRCNNHSVCYPVSMIDERICPLISTTSSSTTTTTQQSVNESTTSVISTTTITTTTSTITSTTSTICPRLITFDNVSGAGRYSQPLPNGFSGFQWVNANYMNVSFHEETNGWSGFSTVLSSGKYIGWNKDGQKLSMIINAAPSFTLKSMMLASAWNDNLTLEITGKGLGTVNKSIKLILQLQPQWVELNWSHVEIVHFTSYGGEQNSNVTRNGTEFGIDNLCVEFSK</sequence>
<feature type="non-terminal residue" evidence="4">
    <location>
        <position position="1"/>
    </location>
</feature>
<keyword evidence="2" id="KW-0812">Transmembrane</keyword>
<evidence type="ECO:0000256" key="2">
    <source>
        <dbReference type="SAM" id="Phobius"/>
    </source>
</evidence>